<dbReference type="Pfam" id="PF13442">
    <property type="entry name" value="Cytochrome_CBB3"/>
    <property type="match status" value="1"/>
</dbReference>
<keyword evidence="7" id="KW-1185">Reference proteome</keyword>
<keyword evidence="1 4" id="KW-0349">Heme</keyword>
<evidence type="ECO:0000259" key="5">
    <source>
        <dbReference type="PROSITE" id="PS51007"/>
    </source>
</evidence>
<feature type="domain" description="Cytochrome c" evidence="5">
    <location>
        <begin position="215"/>
        <end position="298"/>
    </location>
</feature>
<dbReference type="GO" id="GO:0020037">
    <property type="term" value="F:heme binding"/>
    <property type="evidence" value="ECO:0007669"/>
    <property type="project" value="InterPro"/>
</dbReference>
<keyword evidence="2 4" id="KW-0479">Metal-binding</keyword>
<reference evidence="6" key="1">
    <citation type="submission" date="2023-05" db="EMBL/GenBank/DDBJ databases">
        <authorList>
            <person name="Zhang X."/>
        </authorList>
    </citation>
    <scope>NUCLEOTIDE SEQUENCE</scope>
    <source>
        <strain evidence="6">BD1B2-1</strain>
    </source>
</reference>
<dbReference type="SUPFAM" id="SSF46626">
    <property type="entry name" value="Cytochrome c"/>
    <property type="match status" value="1"/>
</dbReference>
<organism evidence="6 7">
    <name type="scientific">Xanthocytophaga agilis</name>
    <dbReference type="NCBI Taxonomy" id="3048010"/>
    <lineage>
        <taxon>Bacteria</taxon>
        <taxon>Pseudomonadati</taxon>
        <taxon>Bacteroidota</taxon>
        <taxon>Cytophagia</taxon>
        <taxon>Cytophagales</taxon>
        <taxon>Rhodocytophagaceae</taxon>
        <taxon>Xanthocytophaga</taxon>
    </lineage>
</organism>
<comment type="caution">
    <text evidence="6">The sequence shown here is derived from an EMBL/GenBank/DDBJ whole genome shotgun (WGS) entry which is preliminary data.</text>
</comment>
<dbReference type="GO" id="GO:0009055">
    <property type="term" value="F:electron transfer activity"/>
    <property type="evidence" value="ECO:0007669"/>
    <property type="project" value="InterPro"/>
</dbReference>
<dbReference type="AlphaFoldDB" id="A0AAE3R442"/>
<dbReference type="GO" id="GO:0046872">
    <property type="term" value="F:metal ion binding"/>
    <property type="evidence" value="ECO:0007669"/>
    <property type="project" value="UniProtKB-KW"/>
</dbReference>
<proteinExistence type="predicted"/>
<evidence type="ECO:0000256" key="4">
    <source>
        <dbReference type="PROSITE-ProRule" id="PRU00433"/>
    </source>
</evidence>
<evidence type="ECO:0000313" key="7">
    <source>
        <dbReference type="Proteomes" id="UP001232063"/>
    </source>
</evidence>
<dbReference type="InterPro" id="IPR009056">
    <property type="entry name" value="Cyt_c-like_dom"/>
</dbReference>
<dbReference type="InterPro" id="IPR036909">
    <property type="entry name" value="Cyt_c-like_dom_sf"/>
</dbReference>
<evidence type="ECO:0000313" key="6">
    <source>
        <dbReference type="EMBL" id="MDJ1502820.1"/>
    </source>
</evidence>
<gene>
    <name evidence="6" type="ORF">QNI22_19280</name>
</gene>
<dbReference type="RefSeq" id="WP_314513133.1">
    <property type="nucleotide sequence ID" value="NZ_JASJOU010000006.1"/>
</dbReference>
<dbReference type="PROSITE" id="PS51257">
    <property type="entry name" value="PROKAR_LIPOPROTEIN"/>
    <property type="match status" value="1"/>
</dbReference>
<name>A0AAE3R442_9BACT</name>
<dbReference type="EMBL" id="JASJOU010000006">
    <property type="protein sequence ID" value="MDJ1502820.1"/>
    <property type="molecule type" value="Genomic_DNA"/>
</dbReference>
<evidence type="ECO:0000256" key="3">
    <source>
        <dbReference type="ARBA" id="ARBA00023004"/>
    </source>
</evidence>
<protein>
    <submittedName>
        <fullName evidence="6">C-type cytochrome</fullName>
    </submittedName>
</protein>
<dbReference type="Gene3D" id="1.10.760.10">
    <property type="entry name" value="Cytochrome c-like domain"/>
    <property type="match status" value="1"/>
</dbReference>
<dbReference type="PROSITE" id="PS51007">
    <property type="entry name" value="CYTC"/>
    <property type="match status" value="1"/>
</dbReference>
<evidence type="ECO:0000256" key="1">
    <source>
        <dbReference type="ARBA" id="ARBA00022617"/>
    </source>
</evidence>
<sequence length="306" mass="35003">MNKIVKLSHRPVNSIFSSYAFWQLFVFILLSCLLACSSQTHTDEKEAVSKDTSSSLTQSTSPDTLQIDLVALKERGQLQSTETVTIPYDPVFLKSKTFKAIPLQTILNTFSSVRHLDASQTQVIFECEDGYSPSMPLQQLIQTKVYLATQDTEAPKGVEWIPIKKNGHETKIAPFYIVYTEADPKDNSYKWPYNLVRIRLVPVSSELTVLFPKDERMVKGYNLFHTNCFTCHSINGIGGKMGPELNYPKNVTEYWQPEHLKAFIKNPSSYRNDCKMPTLTNISDTDISEIIQYIRYMKDFKTLAKR</sequence>
<dbReference type="Proteomes" id="UP001232063">
    <property type="component" value="Unassembled WGS sequence"/>
</dbReference>
<evidence type="ECO:0000256" key="2">
    <source>
        <dbReference type="ARBA" id="ARBA00022723"/>
    </source>
</evidence>
<keyword evidence="3 4" id="KW-0408">Iron</keyword>
<accession>A0AAE3R442</accession>